<dbReference type="RefSeq" id="WP_270896232.1">
    <property type="nucleotide sequence ID" value="NZ_JBHSPF010000015.1"/>
</dbReference>
<evidence type="ECO:0000256" key="3">
    <source>
        <dbReference type="ARBA" id="ARBA00022989"/>
    </source>
</evidence>
<keyword evidence="8" id="KW-1185">Reference proteome</keyword>
<sequence length="329" mass="35450">MVFFIFFMAALVTVFAAVKLSTYADVISMKSTWGGMMVGTILLAGATSLPEVTTSLTAVVIDNPDIAIGNVLGSYLFNLFILAVFDVYYRKKMLFTKTHFSHIYSALLGICLVILVILSFILPLQWSLFRVGMESYLIILFYGIGIYMLNKTGGEQLNDEKEVFSDAAKSVSLKRAQIGFVIAAIITLLAGSTLAISGDQIALLTGIGSTFIGSFLIAASTSLPEAVAVLIALQLKNPNLAVGSILGSNAFNMLIISLSDAAYLQGAILQFVEESHVVSALSVCLLAVIVMISILLGQKNVLKRLYILPSIILIILYFVTSYIIFVGLP</sequence>
<feature type="domain" description="Sodium/calcium exchanger membrane region" evidence="6">
    <location>
        <begin position="179"/>
        <end position="325"/>
    </location>
</feature>
<keyword evidence="3 5" id="KW-1133">Transmembrane helix</keyword>
<dbReference type="InterPro" id="IPR044880">
    <property type="entry name" value="NCX_ion-bd_dom_sf"/>
</dbReference>
<dbReference type="Pfam" id="PF01699">
    <property type="entry name" value="Na_Ca_ex"/>
    <property type="match status" value="2"/>
</dbReference>
<feature type="transmembrane region" description="Helical" evidence="5">
    <location>
        <begin position="101"/>
        <end position="122"/>
    </location>
</feature>
<feature type="transmembrane region" description="Helical" evidence="5">
    <location>
        <begin position="210"/>
        <end position="233"/>
    </location>
</feature>
<feature type="domain" description="Sodium/calcium exchanger membrane region" evidence="6">
    <location>
        <begin position="2"/>
        <end position="148"/>
    </location>
</feature>
<proteinExistence type="predicted"/>
<dbReference type="Proteomes" id="UP001596143">
    <property type="component" value="Unassembled WGS sequence"/>
</dbReference>
<name>A0ABW0U389_9BACI</name>
<accession>A0ABW0U389</accession>
<evidence type="ECO:0000313" key="8">
    <source>
        <dbReference type="Proteomes" id="UP001596143"/>
    </source>
</evidence>
<comment type="caution">
    <text evidence="7">The sequence shown here is derived from an EMBL/GenBank/DDBJ whole genome shotgun (WGS) entry which is preliminary data.</text>
</comment>
<organism evidence="7 8">
    <name type="scientific">Aliibacillus thermotolerans</name>
    <dbReference type="NCBI Taxonomy" id="1834418"/>
    <lineage>
        <taxon>Bacteria</taxon>
        <taxon>Bacillati</taxon>
        <taxon>Bacillota</taxon>
        <taxon>Bacilli</taxon>
        <taxon>Bacillales</taxon>
        <taxon>Bacillaceae</taxon>
        <taxon>Aliibacillus</taxon>
    </lineage>
</organism>
<protein>
    <submittedName>
        <fullName evidence="7">Sodium:calcium antiporter</fullName>
    </submittedName>
</protein>
<feature type="transmembrane region" description="Helical" evidence="5">
    <location>
        <begin position="178"/>
        <end position="198"/>
    </location>
</feature>
<gene>
    <name evidence="7" type="ORF">ACFPTR_03070</name>
</gene>
<dbReference type="Gene3D" id="1.20.1420.30">
    <property type="entry name" value="NCX, central ion-binding region"/>
    <property type="match status" value="1"/>
</dbReference>
<comment type="subcellular location">
    <subcellularLocation>
        <location evidence="1">Membrane</location>
        <topology evidence="1">Multi-pass membrane protein</topology>
    </subcellularLocation>
</comment>
<evidence type="ECO:0000313" key="7">
    <source>
        <dbReference type="EMBL" id="MFC5627876.1"/>
    </source>
</evidence>
<feature type="transmembrane region" description="Helical" evidence="5">
    <location>
        <begin position="128"/>
        <end position="149"/>
    </location>
</feature>
<feature type="transmembrane region" description="Helical" evidence="5">
    <location>
        <begin position="276"/>
        <end position="296"/>
    </location>
</feature>
<dbReference type="PANTHER" id="PTHR10846">
    <property type="entry name" value="SODIUM/POTASSIUM/CALCIUM EXCHANGER"/>
    <property type="match status" value="1"/>
</dbReference>
<keyword evidence="4 5" id="KW-0472">Membrane</keyword>
<feature type="transmembrane region" description="Helical" evidence="5">
    <location>
        <begin position="66"/>
        <end position="89"/>
    </location>
</feature>
<dbReference type="EMBL" id="JBHSPF010000015">
    <property type="protein sequence ID" value="MFC5627876.1"/>
    <property type="molecule type" value="Genomic_DNA"/>
</dbReference>
<reference evidence="8" key="1">
    <citation type="journal article" date="2019" name="Int. J. Syst. Evol. Microbiol.">
        <title>The Global Catalogue of Microorganisms (GCM) 10K type strain sequencing project: providing services to taxonomists for standard genome sequencing and annotation.</title>
        <authorList>
            <consortium name="The Broad Institute Genomics Platform"/>
            <consortium name="The Broad Institute Genome Sequencing Center for Infectious Disease"/>
            <person name="Wu L."/>
            <person name="Ma J."/>
        </authorList>
    </citation>
    <scope>NUCLEOTIDE SEQUENCE [LARGE SCALE GENOMIC DNA]</scope>
    <source>
        <strain evidence="8">CGMCC 1.15790</strain>
    </source>
</reference>
<dbReference type="InterPro" id="IPR004837">
    <property type="entry name" value="NaCa_Exmemb"/>
</dbReference>
<evidence type="ECO:0000259" key="6">
    <source>
        <dbReference type="Pfam" id="PF01699"/>
    </source>
</evidence>
<evidence type="ECO:0000256" key="4">
    <source>
        <dbReference type="ARBA" id="ARBA00023136"/>
    </source>
</evidence>
<evidence type="ECO:0000256" key="1">
    <source>
        <dbReference type="ARBA" id="ARBA00004141"/>
    </source>
</evidence>
<evidence type="ECO:0000256" key="5">
    <source>
        <dbReference type="SAM" id="Phobius"/>
    </source>
</evidence>
<evidence type="ECO:0000256" key="2">
    <source>
        <dbReference type="ARBA" id="ARBA00022692"/>
    </source>
</evidence>
<feature type="transmembrane region" description="Helical" evidence="5">
    <location>
        <begin position="240"/>
        <end position="264"/>
    </location>
</feature>
<feature type="transmembrane region" description="Helical" evidence="5">
    <location>
        <begin position="305"/>
        <end position="328"/>
    </location>
</feature>
<dbReference type="InterPro" id="IPR004481">
    <property type="entry name" value="K/Na/Ca-exchanger"/>
</dbReference>
<keyword evidence="2 5" id="KW-0812">Transmembrane</keyword>
<dbReference type="PANTHER" id="PTHR10846:SF8">
    <property type="entry name" value="INNER MEMBRANE PROTEIN YRBG"/>
    <property type="match status" value="1"/>
</dbReference>